<dbReference type="EMBL" id="FLRE01000195">
    <property type="protein sequence ID" value="SBT49485.1"/>
    <property type="molecule type" value="Genomic_DNA"/>
</dbReference>
<gene>
    <name evidence="1" type="ORF">POVWA2_058180</name>
</gene>
<accession>A0A1A9A011</accession>
<proteinExistence type="predicted"/>
<protein>
    <submittedName>
        <fullName evidence="1">Uncharacterized protein</fullName>
    </submittedName>
</protein>
<sequence length="120" mass="13765">MSAHCLNGKERDEMKKGETITRAEHFPHFRGFQFTSYWSHILGTALHPFIFCAYTCYVFTYLFAYSCAYSCTHEQITLRLGGGSRQVQISCSMFLQHLSTSGRKTLLQRNSPFRTSSTCV</sequence>
<reference evidence="2" key="1">
    <citation type="submission" date="2016-05" db="EMBL/GenBank/DDBJ databases">
        <authorList>
            <person name="Naeem Raeece"/>
        </authorList>
    </citation>
    <scope>NUCLEOTIDE SEQUENCE [LARGE SCALE GENOMIC DNA]</scope>
</reference>
<dbReference type="AlphaFoldDB" id="A0A1A9A011"/>
<dbReference type="Proteomes" id="UP000078550">
    <property type="component" value="Unassembled WGS sequence"/>
</dbReference>
<evidence type="ECO:0000313" key="2">
    <source>
        <dbReference type="Proteomes" id="UP000078550"/>
    </source>
</evidence>
<evidence type="ECO:0000313" key="1">
    <source>
        <dbReference type="EMBL" id="SBT49485.1"/>
    </source>
</evidence>
<name>A0A1A9A011_PLAOA</name>
<organism evidence="1 2">
    <name type="scientific">Plasmodium ovale wallikeri</name>
    <dbReference type="NCBI Taxonomy" id="864142"/>
    <lineage>
        <taxon>Eukaryota</taxon>
        <taxon>Sar</taxon>
        <taxon>Alveolata</taxon>
        <taxon>Apicomplexa</taxon>
        <taxon>Aconoidasida</taxon>
        <taxon>Haemosporida</taxon>
        <taxon>Plasmodiidae</taxon>
        <taxon>Plasmodium</taxon>
        <taxon>Plasmodium (Plasmodium)</taxon>
    </lineage>
</organism>